<dbReference type="EMBL" id="AP026803">
    <property type="protein sequence ID" value="BDR61045.1"/>
    <property type="molecule type" value="Genomic_DNA"/>
</dbReference>
<sequence>MKKADVKPNSIVSAKSEEELTKPFLGKVEKIYENSAMLAIIDFDQEDETAVGDLNKKIVVNFKNLKSAPKRKLKEIEALANSDVKVEKITPTKKASAQADSTTEKKSK</sequence>
<evidence type="ECO:0008006" key="4">
    <source>
        <dbReference type="Google" id="ProtNLM"/>
    </source>
</evidence>
<evidence type="ECO:0000313" key="2">
    <source>
        <dbReference type="EMBL" id="BDR61045.1"/>
    </source>
</evidence>
<dbReference type="Proteomes" id="UP001321741">
    <property type="component" value="Chromosome"/>
</dbReference>
<keyword evidence="3" id="KW-1185">Reference proteome</keyword>
<dbReference type="RefSeq" id="WP_317637281.1">
    <property type="nucleotide sequence ID" value="NZ_AP026803.1"/>
</dbReference>
<feature type="region of interest" description="Disordered" evidence="1">
    <location>
        <begin position="89"/>
        <end position="108"/>
    </location>
</feature>
<protein>
    <recommendedName>
        <fullName evidence="4">DUF2187 domain-containing protein</fullName>
    </recommendedName>
</protein>
<reference evidence="2 3" key="1">
    <citation type="journal article" date="2023" name="Microbiol. Spectr.">
        <title>Symbiosis of Carpenter Bees with Uncharacterized Lactic Acid Bacteria Showing NAD Auxotrophy.</title>
        <authorList>
            <person name="Kawasaki S."/>
            <person name="Ozawa K."/>
            <person name="Mori T."/>
            <person name="Yamamoto A."/>
            <person name="Ito M."/>
            <person name="Ohkuma M."/>
            <person name="Sakamoto M."/>
            <person name="Matsutani M."/>
        </authorList>
    </citation>
    <scope>NUCLEOTIDE SEQUENCE [LARGE SCALE GENOMIC DNA]</scope>
    <source>
        <strain evidence="2 3">Kim32-2</strain>
    </source>
</reference>
<gene>
    <name evidence="2" type="ORF">KIM322_13060</name>
</gene>
<organism evidence="2 3">
    <name type="scientific">Lactobacillus xylocopicola</name>
    <dbReference type="NCBI Taxonomy" id="2976676"/>
    <lineage>
        <taxon>Bacteria</taxon>
        <taxon>Bacillati</taxon>
        <taxon>Bacillota</taxon>
        <taxon>Bacilli</taxon>
        <taxon>Lactobacillales</taxon>
        <taxon>Lactobacillaceae</taxon>
        <taxon>Lactobacillus</taxon>
    </lineage>
</organism>
<evidence type="ECO:0000313" key="3">
    <source>
        <dbReference type="Proteomes" id="UP001321741"/>
    </source>
</evidence>
<accession>A0ABM8BIB9</accession>
<proteinExistence type="predicted"/>
<name>A0ABM8BIB9_9LACO</name>
<evidence type="ECO:0000256" key="1">
    <source>
        <dbReference type="SAM" id="MobiDB-lite"/>
    </source>
</evidence>